<dbReference type="EMBL" id="BAABBN010000004">
    <property type="protein sequence ID" value="GAA3916169.1"/>
    <property type="molecule type" value="Genomic_DNA"/>
</dbReference>
<dbReference type="Pfam" id="PF12625">
    <property type="entry name" value="Arabinose_bd"/>
    <property type="match status" value="1"/>
</dbReference>
<dbReference type="InterPro" id="IPR018060">
    <property type="entry name" value="HTH_AraC"/>
</dbReference>
<dbReference type="PANTHER" id="PTHR47894:SF1">
    <property type="entry name" value="HTH-TYPE TRANSCRIPTIONAL REGULATOR VQSM"/>
    <property type="match status" value="1"/>
</dbReference>
<dbReference type="PROSITE" id="PS01124">
    <property type="entry name" value="HTH_ARAC_FAMILY_2"/>
    <property type="match status" value="1"/>
</dbReference>
<gene>
    <name evidence="5" type="ORF">GCM10022277_08570</name>
</gene>
<dbReference type="Proteomes" id="UP001501565">
    <property type="component" value="Unassembled WGS sequence"/>
</dbReference>
<protein>
    <submittedName>
        <fullName evidence="5">AraC family transcriptional regulator</fullName>
    </submittedName>
</protein>
<evidence type="ECO:0000313" key="6">
    <source>
        <dbReference type="Proteomes" id="UP001501565"/>
    </source>
</evidence>
<dbReference type="Gene3D" id="1.10.10.60">
    <property type="entry name" value="Homeodomain-like"/>
    <property type="match status" value="1"/>
</dbReference>
<evidence type="ECO:0000256" key="1">
    <source>
        <dbReference type="ARBA" id="ARBA00023015"/>
    </source>
</evidence>
<reference evidence="6" key="1">
    <citation type="journal article" date="2019" name="Int. J. Syst. Evol. Microbiol.">
        <title>The Global Catalogue of Microorganisms (GCM) 10K type strain sequencing project: providing services to taxonomists for standard genome sequencing and annotation.</title>
        <authorList>
            <consortium name="The Broad Institute Genomics Platform"/>
            <consortium name="The Broad Institute Genome Sequencing Center for Infectious Disease"/>
            <person name="Wu L."/>
            <person name="Ma J."/>
        </authorList>
    </citation>
    <scope>NUCLEOTIDE SEQUENCE [LARGE SCALE GENOMIC DNA]</scope>
    <source>
        <strain evidence="6">JCM 17551</strain>
    </source>
</reference>
<feature type="domain" description="HTH araC/xylS-type" evidence="4">
    <location>
        <begin position="246"/>
        <end position="343"/>
    </location>
</feature>
<keyword evidence="2" id="KW-0238">DNA-binding</keyword>
<dbReference type="InterPro" id="IPR009057">
    <property type="entry name" value="Homeodomain-like_sf"/>
</dbReference>
<comment type="caution">
    <text evidence="5">The sequence shown here is derived from an EMBL/GenBank/DDBJ whole genome shotgun (WGS) entry which is preliminary data.</text>
</comment>
<organism evidence="5 6">
    <name type="scientific">Litoribacillus peritrichatus</name>
    <dbReference type="NCBI Taxonomy" id="718191"/>
    <lineage>
        <taxon>Bacteria</taxon>
        <taxon>Pseudomonadati</taxon>
        <taxon>Pseudomonadota</taxon>
        <taxon>Gammaproteobacteria</taxon>
        <taxon>Oceanospirillales</taxon>
        <taxon>Oceanospirillaceae</taxon>
        <taxon>Litoribacillus</taxon>
    </lineage>
</organism>
<keyword evidence="6" id="KW-1185">Reference proteome</keyword>
<evidence type="ECO:0000259" key="4">
    <source>
        <dbReference type="PROSITE" id="PS01124"/>
    </source>
</evidence>
<dbReference type="SUPFAM" id="SSF46689">
    <property type="entry name" value="Homeodomain-like"/>
    <property type="match status" value="1"/>
</dbReference>
<evidence type="ECO:0000256" key="3">
    <source>
        <dbReference type="ARBA" id="ARBA00023163"/>
    </source>
</evidence>
<evidence type="ECO:0000256" key="2">
    <source>
        <dbReference type="ARBA" id="ARBA00023125"/>
    </source>
</evidence>
<dbReference type="SMART" id="SM00342">
    <property type="entry name" value="HTH_ARAC"/>
    <property type="match status" value="1"/>
</dbReference>
<accession>A0ABP7MAK4</accession>
<dbReference type="InterPro" id="IPR032687">
    <property type="entry name" value="AraC-type_N"/>
</dbReference>
<dbReference type="RefSeq" id="WP_344795836.1">
    <property type="nucleotide sequence ID" value="NZ_BAABBN010000004.1"/>
</dbReference>
<name>A0ABP7MAK4_9GAMM</name>
<evidence type="ECO:0000313" key="5">
    <source>
        <dbReference type="EMBL" id="GAA3916169.1"/>
    </source>
</evidence>
<dbReference type="Pfam" id="PF12833">
    <property type="entry name" value="HTH_18"/>
    <property type="match status" value="1"/>
</dbReference>
<keyword evidence="3" id="KW-0804">Transcription</keyword>
<proteinExistence type="predicted"/>
<keyword evidence="1" id="KW-0805">Transcription regulation</keyword>
<sequence length="344" mass="38311">MLNESETMNLASGDYLAVVRDFAMSKGITPQALLYESQFTIEQLINPPPMINNMMVNRVGFNLYSNLPNPDCDVVEFGLAMPLATHGSLGLAVHSAPDIRSAYDVVVSYFNTRVNSLSIALERKGSNHILSIYLKQGVVTDDPRVLFFFDFATLISIASITQTYLNADDLKTKLRINVNQKEPMGFPHHLLPGAVEVMFDQESLELCIPEEWMGQPLASGNEVFAQAAMDKCQSELLKLSPKDTVTKVRDLVQNSLCDLMSLSQVANELHMSPATLKRRLKARGVTYQSIKDEERFKRAKALIQQCDLSMEEISDQLGFVDASNFTKAFKGWSGVTPKQFQSGQ</sequence>
<dbReference type="PANTHER" id="PTHR47894">
    <property type="entry name" value="HTH-TYPE TRANSCRIPTIONAL REGULATOR GADX"/>
    <property type="match status" value="1"/>
</dbReference>